<dbReference type="InterPro" id="IPR005835">
    <property type="entry name" value="NTP_transferase_dom"/>
</dbReference>
<dbReference type="InterPro" id="IPR014710">
    <property type="entry name" value="RmlC-like_jellyroll"/>
</dbReference>
<keyword evidence="6" id="KW-0342">GTP-binding</keyword>
<evidence type="ECO:0000313" key="13">
    <source>
        <dbReference type="Proteomes" id="UP001208771"/>
    </source>
</evidence>
<evidence type="ECO:0000313" key="12">
    <source>
        <dbReference type="EMBL" id="MCX9000037.1"/>
    </source>
</evidence>
<dbReference type="PANTHER" id="PTHR46390:SF1">
    <property type="entry name" value="MANNOSE-1-PHOSPHATE GUANYLYLTRANSFERASE"/>
    <property type="match status" value="1"/>
</dbReference>
<keyword evidence="4 12" id="KW-0548">Nucleotidyltransferase</keyword>
<dbReference type="RefSeq" id="WP_306413537.1">
    <property type="nucleotide sequence ID" value="NZ_JANFPI010000017.1"/>
</dbReference>
<dbReference type="InterPro" id="IPR029044">
    <property type="entry name" value="Nucleotide-diphossugar_trans"/>
</dbReference>
<dbReference type="EC" id="2.7.7.13" evidence="2"/>
<gene>
    <name evidence="12" type="ORF">NOF55_23335</name>
</gene>
<dbReference type="NCBIfam" id="TIGR01479">
    <property type="entry name" value="GMP_PMI"/>
    <property type="match status" value="1"/>
</dbReference>
<dbReference type="GO" id="GO:0016853">
    <property type="term" value="F:isomerase activity"/>
    <property type="evidence" value="ECO:0007669"/>
    <property type="project" value="UniProtKB-KW"/>
</dbReference>
<dbReference type="GO" id="GO:0000271">
    <property type="term" value="P:polysaccharide biosynthetic process"/>
    <property type="evidence" value="ECO:0007669"/>
    <property type="project" value="InterPro"/>
</dbReference>
<dbReference type="GO" id="GO:0004475">
    <property type="term" value="F:mannose-1-phosphate guanylyltransferase (GTP) activity"/>
    <property type="evidence" value="ECO:0007669"/>
    <property type="project" value="UniProtKB-EC"/>
</dbReference>
<dbReference type="EMBL" id="JANFPI010000017">
    <property type="protein sequence ID" value="MCX9000037.1"/>
    <property type="molecule type" value="Genomic_DNA"/>
</dbReference>
<evidence type="ECO:0000256" key="4">
    <source>
        <dbReference type="ARBA" id="ARBA00022695"/>
    </source>
</evidence>
<protein>
    <recommendedName>
        <fullName evidence="2">mannose-1-phosphate guanylyltransferase</fullName>
        <ecNumber evidence="2">2.7.7.13</ecNumber>
    </recommendedName>
</protein>
<dbReference type="CDD" id="cd02213">
    <property type="entry name" value="cupin_PMI_typeII_C"/>
    <property type="match status" value="1"/>
</dbReference>
<dbReference type="Gene3D" id="2.60.120.10">
    <property type="entry name" value="Jelly Rolls"/>
    <property type="match status" value="1"/>
</dbReference>
<evidence type="ECO:0000256" key="8">
    <source>
        <dbReference type="RuleBase" id="RU004190"/>
    </source>
</evidence>
<dbReference type="AlphaFoldDB" id="A0AAE3N7K7"/>
<evidence type="ECO:0000256" key="1">
    <source>
        <dbReference type="ARBA" id="ARBA00006115"/>
    </source>
</evidence>
<dbReference type="Pfam" id="PF01050">
    <property type="entry name" value="MannoseP_isomer"/>
    <property type="match status" value="1"/>
</dbReference>
<proteinExistence type="inferred from homology"/>
<accession>A0AAE3N7K7</accession>
<comment type="catalytic activity">
    <reaction evidence="7">
        <text>alpha-D-mannose 1-phosphate + GTP + H(+) = GDP-alpha-D-mannose + diphosphate</text>
        <dbReference type="Rhea" id="RHEA:15229"/>
        <dbReference type="ChEBI" id="CHEBI:15378"/>
        <dbReference type="ChEBI" id="CHEBI:33019"/>
        <dbReference type="ChEBI" id="CHEBI:37565"/>
        <dbReference type="ChEBI" id="CHEBI:57527"/>
        <dbReference type="ChEBI" id="CHEBI:58409"/>
        <dbReference type="EC" id="2.7.7.13"/>
    </reaction>
</comment>
<feature type="domain" description="Nucleotidyl transferase" evidence="9">
    <location>
        <begin position="10"/>
        <end position="291"/>
    </location>
</feature>
<dbReference type="InterPro" id="IPR051161">
    <property type="entry name" value="Mannose-6P_isomerase_type2"/>
</dbReference>
<dbReference type="GO" id="GO:0009298">
    <property type="term" value="P:GDP-mannose biosynthetic process"/>
    <property type="evidence" value="ECO:0007669"/>
    <property type="project" value="TreeGrafter"/>
</dbReference>
<sequence>MSDTASKITPILLAGGSGSRLWPVSRDQLPKQFQPLVGSFSTYQQTLKRVSDPALYGAPVVITNEDFRFFAQRQAEDVDSPVQVVLEPARRDSAAAMAAAAVIAEKRAPGGLVLALAADHVVLNDGLFTDAVALGRKAADEGHIVVFGLTPTEPRTSYGYIHPGDVFGEDEDLRLVEAFVEKPDAATAISYLQKGYLWNSGNFLFRSDVMIEEMRTYSPEILAAVTRAVEKAETDLGFLRLHQESFEASPKNSIDYAVIEKTSKIAVVRGHFPWSDIGSWDAIWEVADKDQAGNAVEGEGVALNSEGCLIHSRSLMTTVIGARNLVVVATKDAVLVVPKERSQEVKALVDTLKASGRGAVTEVHKRAYRPWGYVEDMLSGERSSVKRLLIDPGARTSLQRHMNRAEHWVVVRGTATVTIDDHITILTENESAYVAPGTVHRIANEGRIALELIEVRTGAYMGEDDVVRIEDDYRRS</sequence>
<dbReference type="InterPro" id="IPR011051">
    <property type="entry name" value="RmlC_Cupin_sf"/>
</dbReference>
<dbReference type="FunFam" id="3.90.550.10:FF:000046">
    <property type="entry name" value="Mannose-1-phosphate guanylyltransferase (GDP)"/>
    <property type="match status" value="1"/>
</dbReference>
<organism evidence="12 13">
    <name type="scientific">Ectorhizobium quercum</name>
    <dbReference type="NCBI Taxonomy" id="2965071"/>
    <lineage>
        <taxon>Bacteria</taxon>
        <taxon>Pseudomonadati</taxon>
        <taxon>Pseudomonadota</taxon>
        <taxon>Alphaproteobacteria</taxon>
        <taxon>Hyphomicrobiales</taxon>
        <taxon>Rhizobiaceae</taxon>
        <taxon>Ectorhizobium</taxon>
    </lineage>
</organism>
<evidence type="ECO:0000256" key="2">
    <source>
        <dbReference type="ARBA" id="ARBA00012387"/>
    </source>
</evidence>
<dbReference type="Gene3D" id="3.90.550.10">
    <property type="entry name" value="Spore Coat Polysaccharide Biosynthesis Protein SpsA, Chain A"/>
    <property type="match status" value="1"/>
</dbReference>
<dbReference type="Proteomes" id="UP001208771">
    <property type="component" value="Unassembled WGS sequence"/>
</dbReference>
<dbReference type="SUPFAM" id="SSF53448">
    <property type="entry name" value="Nucleotide-diphospho-sugar transferases"/>
    <property type="match status" value="1"/>
</dbReference>
<evidence type="ECO:0000259" key="10">
    <source>
        <dbReference type="Pfam" id="PF01050"/>
    </source>
</evidence>
<keyword evidence="12" id="KW-0413">Isomerase</keyword>
<dbReference type="InterPro" id="IPR001538">
    <property type="entry name" value="Man6P_isomerase-2_C"/>
</dbReference>
<evidence type="ECO:0000259" key="9">
    <source>
        <dbReference type="Pfam" id="PF00483"/>
    </source>
</evidence>
<feature type="domain" description="Mannose-6-phosphate isomerase type II C-terminal" evidence="10">
    <location>
        <begin position="361"/>
        <end position="471"/>
    </location>
</feature>
<keyword evidence="13" id="KW-1185">Reference proteome</keyword>
<evidence type="ECO:0000256" key="6">
    <source>
        <dbReference type="ARBA" id="ARBA00023134"/>
    </source>
</evidence>
<dbReference type="GO" id="GO:0005525">
    <property type="term" value="F:GTP binding"/>
    <property type="evidence" value="ECO:0007669"/>
    <property type="project" value="UniProtKB-KW"/>
</dbReference>
<name>A0AAE3N7K7_9HYPH</name>
<comment type="caution">
    <text evidence="12">The sequence shown here is derived from an EMBL/GenBank/DDBJ whole genome shotgun (WGS) entry which is preliminary data.</text>
</comment>
<dbReference type="InterPro" id="IPR049577">
    <property type="entry name" value="GMPP_N"/>
</dbReference>
<dbReference type="InterPro" id="IPR054566">
    <property type="entry name" value="ManC/GMP-like_b-helix"/>
</dbReference>
<comment type="similarity">
    <text evidence="1 8">Belongs to the mannose-6-phosphate isomerase type 2 family.</text>
</comment>
<dbReference type="CDD" id="cd02509">
    <property type="entry name" value="GDP-M1P_Guanylyltransferase"/>
    <property type="match status" value="1"/>
</dbReference>
<evidence type="ECO:0000256" key="3">
    <source>
        <dbReference type="ARBA" id="ARBA00022679"/>
    </source>
</evidence>
<feature type="domain" description="MannoseP isomerase/GMP-like beta-helix" evidence="11">
    <location>
        <begin position="298"/>
        <end position="352"/>
    </location>
</feature>
<evidence type="ECO:0000256" key="5">
    <source>
        <dbReference type="ARBA" id="ARBA00022741"/>
    </source>
</evidence>
<reference evidence="12" key="1">
    <citation type="submission" date="2022-07" db="EMBL/GenBank/DDBJ databases">
        <title>Ectorhizobium quercum gen.nov., sp. nov.</title>
        <authorList>
            <person name="Ma T."/>
            <person name="Li Y."/>
        </authorList>
    </citation>
    <scope>NUCLEOTIDE SEQUENCE</scope>
    <source>
        <strain evidence="12">BDR2-2</strain>
    </source>
</reference>
<dbReference type="Pfam" id="PF00483">
    <property type="entry name" value="NTP_transferase"/>
    <property type="match status" value="1"/>
</dbReference>
<dbReference type="InterPro" id="IPR006375">
    <property type="entry name" value="Man1P_GuaTrfase/Man6P_Isoase"/>
</dbReference>
<keyword evidence="3 12" id="KW-0808">Transferase</keyword>
<dbReference type="SUPFAM" id="SSF51182">
    <property type="entry name" value="RmlC-like cupins"/>
    <property type="match status" value="1"/>
</dbReference>
<keyword evidence="5" id="KW-0547">Nucleotide-binding</keyword>
<dbReference type="Pfam" id="PF22640">
    <property type="entry name" value="ManC_GMP_beta-helix"/>
    <property type="match status" value="1"/>
</dbReference>
<dbReference type="PANTHER" id="PTHR46390">
    <property type="entry name" value="MANNOSE-1-PHOSPHATE GUANYLYLTRANSFERASE"/>
    <property type="match status" value="1"/>
</dbReference>
<evidence type="ECO:0000256" key="7">
    <source>
        <dbReference type="ARBA" id="ARBA00047343"/>
    </source>
</evidence>
<evidence type="ECO:0000259" key="11">
    <source>
        <dbReference type="Pfam" id="PF22640"/>
    </source>
</evidence>